<dbReference type="InterPro" id="IPR029046">
    <property type="entry name" value="LolA/LolB/LppX"/>
</dbReference>
<evidence type="ECO:0000313" key="1">
    <source>
        <dbReference type="EMBL" id="MFC5177560.1"/>
    </source>
</evidence>
<evidence type="ECO:0008006" key="3">
    <source>
        <dbReference type="Google" id="ProtNLM"/>
    </source>
</evidence>
<dbReference type="Proteomes" id="UP001596087">
    <property type="component" value="Unassembled WGS sequence"/>
</dbReference>
<accession>A0ABW0BJT0</accession>
<sequence length="230" mass="24235">MGRYRMLAVGAGAIALLSGCGGNDFAEESAADIVKAAGADMQDLSSLRMQGALTSNGQDVSIDLALNTDGDCQGSIGLGDGTAEIVQQGGQAWFKPDQAFWEANAPDQADQIMQVVGDKWVVLPPGDESFTSFCDLDTLLKDIGDGPESDTSTEGETEEVDGQDTVIVNSTSDSGDPVKAWIATDDPHHILKMQVTQGDEPGTITFSDFDADLEIEAPADEDTIDLNNMQ</sequence>
<organism evidence="1 2">
    <name type="scientific">Nocardioides taihuensis</name>
    <dbReference type="NCBI Taxonomy" id="1835606"/>
    <lineage>
        <taxon>Bacteria</taxon>
        <taxon>Bacillati</taxon>
        <taxon>Actinomycetota</taxon>
        <taxon>Actinomycetes</taxon>
        <taxon>Propionibacteriales</taxon>
        <taxon>Nocardioidaceae</taxon>
        <taxon>Nocardioides</taxon>
    </lineage>
</organism>
<dbReference type="PROSITE" id="PS51257">
    <property type="entry name" value="PROKAR_LIPOPROTEIN"/>
    <property type="match status" value="1"/>
</dbReference>
<proteinExistence type="predicted"/>
<keyword evidence="2" id="KW-1185">Reference proteome</keyword>
<dbReference type="Gene3D" id="2.50.20.20">
    <property type="match status" value="1"/>
</dbReference>
<gene>
    <name evidence="1" type="ORF">ACFPGP_12810</name>
</gene>
<dbReference type="SUPFAM" id="SSF89392">
    <property type="entry name" value="Prokaryotic lipoproteins and lipoprotein localization factors"/>
    <property type="match status" value="1"/>
</dbReference>
<protein>
    <recommendedName>
        <fullName evidence="3">LppX_LprAFG lipoprotein</fullName>
    </recommendedName>
</protein>
<dbReference type="RefSeq" id="WP_378590688.1">
    <property type="nucleotide sequence ID" value="NZ_JBHSKD010000012.1"/>
</dbReference>
<comment type="caution">
    <text evidence="1">The sequence shown here is derived from an EMBL/GenBank/DDBJ whole genome shotgun (WGS) entry which is preliminary data.</text>
</comment>
<reference evidence="2" key="1">
    <citation type="journal article" date="2019" name="Int. J. Syst. Evol. Microbiol.">
        <title>The Global Catalogue of Microorganisms (GCM) 10K type strain sequencing project: providing services to taxonomists for standard genome sequencing and annotation.</title>
        <authorList>
            <consortium name="The Broad Institute Genomics Platform"/>
            <consortium name="The Broad Institute Genome Sequencing Center for Infectious Disease"/>
            <person name="Wu L."/>
            <person name="Ma J."/>
        </authorList>
    </citation>
    <scope>NUCLEOTIDE SEQUENCE [LARGE SCALE GENOMIC DNA]</scope>
    <source>
        <strain evidence="2">DFY41</strain>
    </source>
</reference>
<dbReference type="EMBL" id="JBHSKD010000012">
    <property type="protein sequence ID" value="MFC5177560.1"/>
    <property type="molecule type" value="Genomic_DNA"/>
</dbReference>
<name>A0ABW0BJT0_9ACTN</name>
<evidence type="ECO:0000313" key="2">
    <source>
        <dbReference type="Proteomes" id="UP001596087"/>
    </source>
</evidence>